<evidence type="ECO:0000259" key="2">
    <source>
        <dbReference type="Pfam" id="PF17899"/>
    </source>
</evidence>
<dbReference type="AlphaFoldDB" id="A0A437J4T7"/>
<reference evidence="3 4" key="1">
    <citation type="submission" date="2019-01" db="EMBL/GenBank/DDBJ databases">
        <authorList>
            <person name="Chen W.-M."/>
        </authorList>
    </citation>
    <scope>NUCLEOTIDE SEQUENCE [LARGE SCALE GENOMIC DNA]</scope>
    <source>
        <strain evidence="3 4">TLA-22</strain>
    </source>
</reference>
<gene>
    <name evidence="3" type="ORF">ENE74_14580</name>
</gene>
<evidence type="ECO:0008006" key="5">
    <source>
        <dbReference type="Google" id="ProtNLM"/>
    </source>
</evidence>
<dbReference type="Gene3D" id="1.10.390.10">
    <property type="entry name" value="Neutral Protease Domain 2"/>
    <property type="match status" value="1"/>
</dbReference>
<sequence length="467" mass="52113">MAAEPARTLPLSVDARDTDRAIFRVAQTIPLEPGAQVVLALAKWIPAYHAPRGAIDFLAGFEFSVGGEPCRWTRDPLDPFRLAIDVPEGASELRATFQGLTPTEAWQGRVVVSDDMLRLDWGAVCLYPARVDVDSLEVRAELRLPDGWLWATALDAQSIEGSHLAFAPTSLRRLLDSPVMAGRHAHIETLDPAVKLTIVADRADQLPRDDDVLGAHRRLIAEADALFGARPFARYDFLMSLSEQTGTLGLEHRACCECGVRSTYFSQWDVSTTEHDLLPHEYVHAWIGKYRVPSGNLHSDFSSMTDELMWVYEGLTQFYGHVLAARCGLISVAHTLEAFALIYTTYDTRPGRRWRPLADTDMDPIFTGREPQPWTSWQRSEDYYGEGLLIWLEIDAMIREGTGGQHSLDDFARAFFGPPTLADWQAPASAYSRADIIAALDAILSHPWEEYSRAAWIGLHPARLMPG</sequence>
<evidence type="ECO:0000259" key="1">
    <source>
        <dbReference type="Pfam" id="PF05299"/>
    </source>
</evidence>
<dbReference type="InterPro" id="IPR027268">
    <property type="entry name" value="Peptidase_M4/M1_CTD_sf"/>
</dbReference>
<keyword evidence="4" id="KW-1185">Reference proteome</keyword>
<dbReference type="InterPro" id="IPR007963">
    <property type="entry name" value="Peptidase_M61_catalytic"/>
</dbReference>
<dbReference type="Pfam" id="PF05299">
    <property type="entry name" value="Peptidase_M61"/>
    <property type="match status" value="1"/>
</dbReference>
<feature type="domain" description="Peptidase M61 N-terminal" evidence="2">
    <location>
        <begin position="12"/>
        <end position="183"/>
    </location>
</feature>
<dbReference type="OrthoDB" id="9778516at2"/>
<dbReference type="Pfam" id="PF17899">
    <property type="entry name" value="Peptidase_M61_N"/>
    <property type="match status" value="1"/>
</dbReference>
<name>A0A437J4T7_9SPHN</name>
<comment type="caution">
    <text evidence="3">The sequence shown here is derived from an EMBL/GenBank/DDBJ whole genome shotgun (WGS) entry which is preliminary data.</text>
</comment>
<dbReference type="RefSeq" id="WP_127691665.1">
    <property type="nucleotide sequence ID" value="NZ_RZUL01000006.1"/>
</dbReference>
<evidence type="ECO:0000313" key="4">
    <source>
        <dbReference type="Proteomes" id="UP000282977"/>
    </source>
</evidence>
<organism evidence="3 4">
    <name type="scientific">Sphingobium algorifonticola</name>
    <dbReference type="NCBI Taxonomy" id="2008318"/>
    <lineage>
        <taxon>Bacteria</taxon>
        <taxon>Pseudomonadati</taxon>
        <taxon>Pseudomonadota</taxon>
        <taxon>Alphaproteobacteria</taxon>
        <taxon>Sphingomonadales</taxon>
        <taxon>Sphingomonadaceae</taxon>
        <taxon>Sphingobium</taxon>
    </lineage>
</organism>
<dbReference type="InterPro" id="IPR040756">
    <property type="entry name" value="Peptidase_M61_N"/>
</dbReference>
<protein>
    <recommendedName>
        <fullName evidence="5">M61 family peptidase</fullName>
    </recommendedName>
</protein>
<dbReference type="Gene3D" id="2.60.40.3650">
    <property type="match status" value="1"/>
</dbReference>
<dbReference type="EMBL" id="RZUL01000006">
    <property type="protein sequence ID" value="RVT39588.1"/>
    <property type="molecule type" value="Genomic_DNA"/>
</dbReference>
<dbReference type="Proteomes" id="UP000282977">
    <property type="component" value="Unassembled WGS sequence"/>
</dbReference>
<accession>A0A437J4T7</accession>
<evidence type="ECO:0000313" key="3">
    <source>
        <dbReference type="EMBL" id="RVT39588.1"/>
    </source>
</evidence>
<proteinExistence type="predicted"/>
<feature type="domain" description="Peptidase M61 catalytic" evidence="1">
    <location>
        <begin position="276"/>
        <end position="390"/>
    </location>
</feature>